<keyword evidence="2" id="KW-0132">Cell division</keyword>
<dbReference type="OrthoDB" id="5581181at2759"/>
<accession>A0A2H9TKE8</accession>
<dbReference type="GO" id="GO:0005680">
    <property type="term" value="C:anaphase-promoting complex"/>
    <property type="evidence" value="ECO:0007669"/>
    <property type="project" value="TreeGrafter"/>
</dbReference>
<dbReference type="Gene3D" id="1.10.10.10">
    <property type="entry name" value="Winged helix-like DNA-binding domain superfamily/Winged helix DNA-binding domain"/>
    <property type="match status" value="1"/>
</dbReference>
<evidence type="ECO:0000259" key="6">
    <source>
        <dbReference type="PROSITE" id="PS50069"/>
    </source>
</evidence>
<dbReference type="GO" id="GO:0051301">
    <property type="term" value="P:cell division"/>
    <property type="evidence" value="ECO:0007669"/>
    <property type="project" value="UniProtKB-KW"/>
</dbReference>
<dbReference type="SUPFAM" id="SSF75632">
    <property type="entry name" value="Cullin homology domain"/>
    <property type="match status" value="1"/>
</dbReference>
<comment type="caution">
    <text evidence="7">The sequence shown here is derived from an EMBL/GenBank/DDBJ whole genome shotgun (WGS) entry which is preliminary data.</text>
</comment>
<dbReference type="Pfam" id="PF26557">
    <property type="entry name" value="Cullin_AB"/>
    <property type="match status" value="1"/>
</dbReference>
<dbReference type="PANTHER" id="PTHR45957">
    <property type="entry name" value="ANAPHASE-PROMOTING COMPLEX SUBUNIT 2"/>
    <property type="match status" value="1"/>
</dbReference>
<dbReference type="SUPFAM" id="SSF46785">
    <property type="entry name" value="Winged helix' DNA-binding domain"/>
    <property type="match status" value="1"/>
</dbReference>
<dbReference type="Gene3D" id="3.30.230.130">
    <property type="entry name" value="Cullin, Chain C, Domain 2"/>
    <property type="match status" value="1"/>
</dbReference>
<keyword evidence="3" id="KW-0498">Mitosis</keyword>
<dbReference type="SMART" id="SM01013">
    <property type="entry name" value="APC2"/>
    <property type="match status" value="1"/>
</dbReference>
<dbReference type="InterPro" id="IPR036317">
    <property type="entry name" value="Cullin_homology_sf"/>
</dbReference>
<dbReference type="GO" id="GO:0006511">
    <property type="term" value="P:ubiquitin-dependent protein catabolic process"/>
    <property type="evidence" value="ECO:0007669"/>
    <property type="project" value="InterPro"/>
</dbReference>
<organism evidence="7 8">
    <name type="scientific">Paramicrosporidium saccamoebae</name>
    <dbReference type="NCBI Taxonomy" id="1246581"/>
    <lineage>
        <taxon>Eukaryota</taxon>
        <taxon>Fungi</taxon>
        <taxon>Fungi incertae sedis</taxon>
        <taxon>Cryptomycota</taxon>
        <taxon>Cryptomycota incertae sedis</taxon>
        <taxon>Paramicrosporidium</taxon>
    </lineage>
</organism>
<dbReference type="Proteomes" id="UP000240830">
    <property type="component" value="Unassembled WGS sequence"/>
</dbReference>
<dbReference type="InterPro" id="IPR036388">
    <property type="entry name" value="WH-like_DNA-bd_sf"/>
</dbReference>
<proteinExistence type="inferred from homology"/>
<protein>
    <recommendedName>
        <fullName evidence="1">Anaphase-promoting complex subunit 2</fullName>
    </recommendedName>
</protein>
<dbReference type="STRING" id="1246581.A0A2H9TKE8"/>
<dbReference type="AlphaFoldDB" id="A0A2H9TKE8"/>
<evidence type="ECO:0000256" key="4">
    <source>
        <dbReference type="ARBA" id="ARBA00023306"/>
    </source>
</evidence>
<dbReference type="InterPro" id="IPR059120">
    <property type="entry name" value="Cullin-like_AB"/>
</dbReference>
<dbReference type="Pfam" id="PF08672">
    <property type="entry name" value="ANAPC2"/>
    <property type="match status" value="1"/>
</dbReference>
<evidence type="ECO:0000313" key="7">
    <source>
        <dbReference type="EMBL" id="PJF18241.1"/>
    </source>
</evidence>
<evidence type="ECO:0000256" key="5">
    <source>
        <dbReference type="PROSITE-ProRule" id="PRU00330"/>
    </source>
</evidence>
<dbReference type="GO" id="GO:0070979">
    <property type="term" value="P:protein K11-linked ubiquitination"/>
    <property type="evidence" value="ECO:0007669"/>
    <property type="project" value="TreeGrafter"/>
</dbReference>
<dbReference type="InterPro" id="IPR014786">
    <property type="entry name" value="ANAPC2_C"/>
</dbReference>
<dbReference type="InterPro" id="IPR044554">
    <property type="entry name" value="ANAPC2"/>
</dbReference>
<evidence type="ECO:0000256" key="1">
    <source>
        <dbReference type="ARBA" id="ARBA00016068"/>
    </source>
</evidence>
<dbReference type="PANTHER" id="PTHR45957:SF1">
    <property type="entry name" value="ANAPHASE-PROMOTING COMPLEX SUBUNIT 2"/>
    <property type="match status" value="1"/>
</dbReference>
<dbReference type="EMBL" id="MTSL01000134">
    <property type="protein sequence ID" value="PJF18241.1"/>
    <property type="molecule type" value="Genomic_DNA"/>
</dbReference>
<gene>
    <name evidence="7" type="ORF">PSACC_01920</name>
</gene>
<evidence type="ECO:0000256" key="2">
    <source>
        <dbReference type="ARBA" id="ARBA00022618"/>
    </source>
</evidence>
<dbReference type="InterPro" id="IPR016158">
    <property type="entry name" value="Cullin_homology"/>
</dbReference>
<reference evidence="7 8" key="1">
    <citation type="submission" date="2016-10" db="EMBL/GenBank/DDBJ databases">
        <title>The genome of Paramicrosporidium saccamoebae is the missing link in understanding Cryptomycota and Microsporidia evolution.</title>
        <authorList>
            <person name="Quandt C.A."/>
            <person name="Beaudet D."/>
            <person name="Corsaro D."/>
            <person name="Michel R."/>
            <person name="Corradi N."/>
            <person name="James T."/>
        </authorList>
    </citation>
    <scope>NUCLEOTIDE SEQUENCE [LARGE SCALE GENOMIC DNA]</scope>
    <source>
        <strain evidence="7 8">KSL3</strain>
    </source>
</reference>
<sequence length="613" mass="69093">MPPRITGTKATFCASLCAANVPKCPDGYTKTSSGLESYVQANLIDQLPEHFAVRLLVPDNGKLGADKRMIRNVNILLPRHAYRRGHCDDSVLLIFGAPRVMIGGEDLSSLAAYCDFAAENGETLAIYVKRMNSYWKDVTGALPDTLFSVQQLLPIHSKMMRTILDSFYSEYCRAIEQLYKGADACVGDEKEFYEAAYDLKLLLHFESEAIPVFYKSVMMEHNLLSNEDPALAESQLWSGESPFGAFGLPDYLKARWIEQAKHYCHKQKIAKNAGRIFDYIIDYPNSELEILQLHRQCGSHLDITLVAVLTKRTDGSRAVLQVLLDLYSDPDYQDTLMNLNKIAFDGTEGAVFEELPTNWTSELEICKAKLPSGNWAPCEVMLRDYETSMKQSKLGTNVLILSHLYWPLSEPAGATSAYLDENLLKSIATNYSKTHQSRELRWKPDLSRVSLEIEFETGSVSFTCSDAQACVLMLISDGPWEVQRLFDKLENQFSAEMGRSSVEFWIRKRVVHMTDGTISLYYCDALIAIGYSAEDRVPALPKQDDEMEKYWSYITAMMTNIGELKLDRIHAMLGMFASDYRCTSDSLAAFLNGKVREGLLLVHQSPTLSKHSL</sequence>
<feature type="domain" description="Cullin family profile" evidence="6">
    <location>
        <begin position="265"/>
        <end position="481"/>
    </location>
</feature>
<keyword evidence="4" id="KW-0131">Cell cycle</keyword>
<dbReference type="GO" id="GO:0031625">
    <property type="term" value="F:ubiquitin protein ligase binding"/>
    <property type="evidence" value="ECO:0007669"/>
    <property type="project" value="InterPro"/>
</dbReference>
<evidence type="ECO:0000256" key="3">
    <source>
        <dbReference type="ARBA" id="ARBA00022776"/>
    </source>
</evidence>
<comment type="similarity">
    <text evidence="5">Belongs to the cullin family.</text>
</comment>
<name>A0A2H9TKE8_9FUNG</name>
<dbReference type="GO" id="GO:0007091">
    <property type="term" value="P:metaphase/anaphase transition of mitotic cell cycle"/>
    <property type="evidence" value="ECO:0007669"/>
    <property type="project" value="TreeGrafter"/>
</dbReference>
<dbReference type="PROSITE" id="PS50069">
    <property type="entry name" value="CULLIN_2"/>
    <property type="match status" value="1"/>
</dbReference>
<dbReference type="InterPro" id="IPR036390">
    <property type="entry name" value="WH_DNA-bd_sf"/>
</dbReference>
<keyword evidence="8" id="KW-1185">Reference proteome</keyword>
<evidence type="ECO:0000313" key="8">
    <source>
        <dbReference type="Proteomes" id="UP000240830"/>
    </source>
</evidence>